<dbReference type="GO" id="GO:0003700">
    <property type="term" value="F:DNA-binding transcription factor activity"/>
    <property type="evidence" value="ECO:0007669"/>
    <property type="project" value="InterPro"/>
</dbReference>
<dbReference type="EMBL" id="QTJV01000010">
    <property type="protein sequence ID" value="RFM32236.1"/>
    <property type="molecule type" value="Genomic_DNA"/>
</dbReference>
<evidence type="ECO:0000313" key="6">
    <source>
        <dbReference type="Proteomes" id="UP000261174"/>
    </source>
</evidence>
<dbReference type="InterPro" id="IPR009057">
    <property type="entry name" value="Homeodomain-like_sf"/>
</dbReference>
<dbReference type="Gene3D" id="1.10.10.60">
    <property type="entry name" value="Homeodomain-like"/>
    <property type="match status" value="1"/>
</dbReference>
<evidence type="ECO:0000313" key="5">
    <source>
        <dbReference type="EMBL" id="RFM32236.1"/>
    </source>
</evidence>
<dbReference type="PROSITE" id="PS01124">
    <property type="entry name" value="HTH_ARAC_FAMILY_2"/>
    <property type="match status" value="1"/>
</dbReference>
<reference evidence="5 6" key="1">
    <citation type="submission" date="2018-08" db="EMBL/GenBank/DDBJ databases">
        <title>Chitinophaga sp. K20C18050901, a novel bacterium isolated from forest soil.</title>
        <authorList>
            <person name="Wang C."/>
        </authorList>
    </citation>
    <scope>NUCLEOTIDE SEQUENCE [LARGE SCALE GENOMIC DNA]</scope>
    <source>
        <strain evidence="5 6">K20C18050901</strain>
    </source>
</reference>
<dbReference type="Proteomes" id="UP000261174">
    <property type="component" value="Unassembled WGS sequence"/>
</dbReference>
<keyword evidence="6" id="KW-1185">Reference proteome</keyword>
<name>A0A3E1NWC8_9BACT</name>
<keyword evidence="2" id="KW-0238">DNA-binding</keyword>
<dbReference type="InterPro" id="IPR018060">
    <property type="entry name" value="HTH_AraC"/>
</dbReference>
<dbReference type="Pfam" id="PF12833">
    <property type="entry name" value="HTH_18"/>
    <property type="match status" value="1"/>
</dbReference>
<sequence>MTDWFSSKKNYRQIAEPDIFKSASAYGGGAFLFREISLNFTPLIMNTQTPILDIPSTIKYYLSLDKKVAQSFGMDKYDELLHPDNFAILSNEGSVKNGAPIKTDHYALILCLRGTCTKTVGPFTFQVTPQSLHIVSPRFINSFENASDDLLLYMVMFKKEFIADIFIKQSVLDPLMDLHPECPPIYSLSDHNFQKIKTLYEKIDLEYKEENPFFLQLIRLQLVELLYEVNRTFEKCSDSRTHYQLTRQYTLFMNFRDLVEEHFLSKRTVQEYADLLHVSAKHLSEVVKQETGKNALHIIHARIYLEARLLLTTSSLSVKEISDQLNFDTSSHFSRFFKKFADENPSAYKKVSTP</sequence>
<evidence type="ECO:0000256" key="2">
    <source>
        <dbReference type="ARBA" id="ARBA00023125"/>
    </source>
</evidence>
<evidence type="ECO:0000259" key="4">
    <source>
        <dbReference type="PROSITE" id="PS01124"/>
    </source>
</evidence>
<accession>A0A3E1NWC8</accession>
<gene>
    <name evidence="5" type="ORF">DXN04_26030</name>
</gene>
<organism evidence="5 6">
    <name type="scientific">Chitinophaga silvisoli</name>
    <dbReference type="NCBI Taxonomy" id="2291814"/>
    <lineage>
        <taxon>Bacteria</taxon>
        <taxon>Pseudomonadati</taxon>
        <taxon>Bacteroidota</taxon>
        <taxon>Chitinophagia</taxon>
        <taxon>Chitinophagales</taxon>
        <taxon>Chitinophagaceae</taxon>
        <taxon>Chitinophaga</taxon>
    </lineage>
</organism>
<dbReference type="SMART" id="SM00342">
    <property type="entry name" value="HTH_ARAC"/>
    <property type="match status" value="1"/>
</dbReference>
<dbReference type="AlphaFoldDB" id="A0A3E1NWC8"/>
<keyword evidence="3" id="KW-0804">Transcription</keyword>
<comment type="caution">
    <text evidence="5">The sequence shown here is derived from an EMBL/GenBank/DDBJ whole genome shotgun (WGS) entry which is preliminary data.</text>
</comment>
<evidence type="ECO:0000256" key="1">
    <source>
        <dbReference type="ARBA" id="ARBA00023015"/>
    </source>
</evidence>
<feature type="domain" description="HTH araC/xylS-type" evidence="4">
    <location>
        <begin position="253"/>
        <end position="351"/>
    </location>
</feature>
<dbReference type="SUPFAM" id="SSF51215">
    <property type="entry name" value="Regulatory protein AraC"/>
    <property type="match status" value="1"/>
</dbReference>
<evidence type="ECO:0000256" key="3">
    <source>
        <dbReference type="ARBA" id="ARBA00023163"/>
    </source>
</evidence>
<dbReference type="PANTHER" id="PTHR43280:SF32">
    <property type="entry name" value="TRANSCRIPTIONAL REGULATORY PROTEIN"/>
    <property type="match status" value="1"/>
</dbReference>
<protein>
    <submittedName>
        <fullName evidence="5">AraC family transcriptional regulator</fullName>
    </submittedName>
</protein>
<dbReference type="GO" id="GO:0043565">
    <property type="term" value="F:sequence-specific DNA binding"/>
    <property type="evidence" value="ECO:0007669"/>
    <property type="project" value="InterPro"/>
</dbReference>
<dbReference type="SUPFAM" id="SSF46689">
    <property type="entry name" value="Homeodomain-like"/>
    <property type="match status" value="1"/>
</dbReference>
<dbReference type="InterPro" id="IPR037923">
    <property type="entry name" value="HTH-like"/>
</dbReference>
<proteinExistence type="predicted"/>
<keyword evidence="1" id="KW-0805">Transcription regulation</keyword>
<dbReference type="PANTHER" id="PTHR43280">
    <property type="entry name" value="ARAC-FAMILY TRANSCRIPTIONAL REGULATOR"/>
    <property type="match status" value="1"/>
</dbReference>